<dbReference type="OrthoDB" id="9805706at2"/>
<dbReference type="Gene3D" id="3.30.1360.10">
    <property type="entry name" value="RNA polymerase, RBP11-like subunit"/>
    <property type="match status" value="1"/>
</dbReference>
<accession>A0A1L4FS64</accession>
<dbReference type="InterPro" id="IPR011263">
    <property type="entry name" value="DNA-dir_RNA_pol_RpoA/D/Rpb3"/>
</dbReference>
<dbReference type="EMBL" id="CP017813">
    <property type="protein sequence ID" value="APJ38429.1"/>
    <property type="molecule type" value="Genomic_DNA"/>
</dbReference>
<keyword evidence="4 11" id="KW-0240">DNA-directed RNA polymerase</keyword>
<feature type="region of interest" description="Alpha N-terminal domain (alpha-NTD)" evidence="11">
    <location>
        <begin position="1"/>
        <end position="249"/>
    </location>
</feature>
<dbReference type="AlphaFoldDB" id="A0A1L4FS64"/>
<dbReference type="GO" id="GO:0000428">
    <property type="term" value="C:DNA-directed RNA polymerase complex"/>
    <property type="evidence" value="ECO:0007669"/>
    <property type="project" value="UniProtKB-KW"/>
</dbReference>
<dbReference type="GO" id="GO:0006351">
    <property type="term" value="P:DNA-templated transcription"/>
    <property type="evidence" value="ECO:0007669"/>
    <property type="project" value="UniProtKB-UniRule"/>
</dbReference>
<comment type="similarity">
    <text evidence="1 11">Belongs to the RNA polymerase alpha chain family.</text>
</comment>
<evidence type="ECO:0000256" key="5">
    <source>
        <dbReference type="ARBA" id="ARBA00022679"/>
    </source>
</evidence>
<evidence type="ECO:0000256" key="10">
    <source>
        <dbReference type="ARBA" id="ARBA00048552"/>
    </source>
</evidence>
<dbReference type="EC" id="2.7.7.6" evidence="2 11"/>
<organism evidence="13 14">
    <name type="scientific">Mycoplasmopsis pullorum</name>
    <dbReference type="NCBI Taxonomy" id="48003"/>
    <lineage>
        <taxon>Bacteria</taxon>
        <taxon>Bacillati</taxon>
        <taxon>Mycoplasmatota</taxon>
        <taxon>Mycoplasmoidales</taxon>
        <taxon>Metamycoplasmataceae</taxon>
        <taxon>Mycoplasmopsis</taxon>
    </lineage>
</organism>
<proteinExistence type="inferred from homology"/>
<dbReference type="KEGG" id="mpul:BLA55_01945"/>
<evidence type="ECO:0000256" key="11">
    <source>
        <dbReference type="HAMAP-Rule" id="MF_00059"/>
    </source>
</evidence>
<dbReference type="Gene3D" id="2.170.120.12">
    <property type="entry name" value="DNA-directed RNA polymerase, insert domain"/>
    <property type="match status" value="1"/>
</dbReference>
<dbReference type="InterPro" id="IPR036643">
    <property type="entry name" value="RNApol_insert_sf"/>
</dbReference>
<dbReference type="SMART" id="SM00662">
    <property type="entry name" value="RPOLD"/>
    <property type="match status" value="1"/>
</dbReference>
<dbReference type="GO" id="GO:0005737">
    <property type="term" value="C:cytoplasm"/>
    <property type="evidence" value="ECO:0007669"/>
    <property type="project" value="UniProtKB-ARBA"/>
</dbReference>
<name>A0A1L4FS64_9BACT</name>
<dbReference type="NCBIfam" id="NF003519">
    <property type="entry name" value="PRK05182.2-5"/>
    <property type="match status" value="1"/>
</dbReference>
<evidence type="ECO:0000313" key="14">
    <source>
        <dbReference type="Proteomes" id="UP000184322"/>
    </source>
</evidence>
<dbReference type="GO" id="GO:0003677">
    <property type="term" value="F:DNA binding"/>
    <property type="evidence" value="ECO:0007669"/>
    <property type="project" value="UniProtKB-UniRule"/>
</dbReference>
<evidence type="ECO:0000256" key="2">
    <source>
        <dbReference type="ARBA" id="ARBA00012418"/>
    </source>
</evidence>
<dbReference type="GO" id="GO:0046983">
    <property type="term" value="F:protein dimerization activity"/>
    <property type="evidence" value="ECO:0007669"/>
    <property type="project" value="InterPro"/>
</dbReference>
<evidence type="ECO:0000259" key="12">
    <source>
        <dbReference type="SMART" id="SM00662"/>
    </source>
</evidence>
<dbReference type="SUPFAM" id="SSF47789">
    <property type="entry name" value="C-terminal domain of RNA polymerase alpha subunit"/>
    <property type="match status" value="1"/>
</dbReference>
<sequence length="333" mass="37956">MEKMKKLDYIKIPTFNKVNDFETNFTLEPLERGFGNTLAVALRRVLISSITSLAPFCIRIEGVNHEFQGIPGVVEDVPTLIMNLRNVRFSYDPEVIEDDEIIKVELKADEVGQITSRYLQVVDNPNIEIIDHNIHIADVTHANSLKFEMYLRPGRGFMSSEENKALVNKYESELQTKIKKGKFIAVDSNFSPIERVSYKIDELNSSSLKVEERLTFNILTDGTVKPEKALSQACEILVAHFKFIGNVDEMKLDVFAEEEVQDEPVEQDMDITQLNLSVRSLNALRRIGKVKVSEIANMTYDQLEQTKNLGKKSLEEIVKKISDYGYSLKKGDE</sequence>
<evidence type="ECO:0000256" key="3">
    <source>
        <dbReference type="ARBA" id="ARBA00015972"/>
    </source>
</evidence>
<comment type="domain">
    <text evidence="11">The N-terminal domain is essential for RNAP assembly and basal transcription, whereas the C-terminal domain is involved in interaction with transcriptional regulators and with upstream promoter elements.</text>
</comment>
<evidence type="ECO:0000256" key="9">
    <source>
        <dbReference type="ARBA" id="ARBA00033070"/>
    </source>
</evidence>
<keyword evidence="5 11" id="KW-0808">Transferase</keyword>
<evidence type="ECO:0000256" key="1">
    <source>
        <dbReference type="ARBA" id="ARBA00007123"/>
    </source>
</evidence>
<dbReference type="SUPFAM" id="SSF56553">
    <property type="entry name" value="Insert subdomain of RNA polymerase alpha subunit"/>
    <property type="match status" value="1"/>
</dbReference>
<reference evidence="14" key="1">
    <citation type="submission" date="2016-10" db="EMBL/GenBank/DDBJ databases">
        <authorList>
            <person name="Beylefeld A."/>
            <person name="Abolnik C."/>
        </authorList>
    </citation>
    <scope>NUCLEOTIDE SEQUENCE [LARGE SCALE GENOMIC DNA]</scope>
    <source>
        <strain evidence="14">B359_6</strain>
    </source>
</reference>
<keyword evidence="7 11" id="KW-0804">Transcription</keyword>
<comment type="catalytic activity">
    <reaction evidence="10 11">
        <text>RNA(n) + a ribonucleoside 5'-triphosphate = RNA(n+1) + diphosphate</text>
        <dbReference type="Rhea" id="RHEA:21248"/>
        <dbReference type="Rhea" id="RHEA-COMP:14527"/>
        <dbReference type="Rhea" id="RHEA-COMP:17342"/>
        <dbReference type="ChEBI" id="CHEBI:33019"/>
        <dbReference type="ChEBI" id="CHEBI:61557"/>
        <dbReference type="ChEBI" id="CHEBI:140395"/>
        <dbReference type="EC" id="2.7.7.6"/>
    </reaction>
</comment>
<evidence type="ECO:0000256" key="8">
    <source>
        <dbReference type="ARBA" id="ARBA00032524"/>
    </source>
</evidence>
<dbReference type="InterPro" id="IPR036603">
    <property type="entry name" value="RBP11-like"/>
</dbReference>
<dbReference type="NCBIfam" id="TIGR02027">
    <property type="entry name" value="rpoA"/>
    <property type="match status" value="1"/>
</dbReference>
<dbReference type="SUPFAM" id="SSF55257">
    <property type="entry name" value="RBP11-like subunits of RNA polymerase"/>
    <property type="match status" value="1"/>
</dbReference>
<dbReference type="Gene3D" id="1.10.150.20">
    <property type="entry name" value="5' to 3' exonuclease, C-terminal subdomain"/>
    <property type="match status" value="1"/>
</dbReference>
<dbReference type="InterPro" id="IPR011773">
    <property type="entry name" value="DNA-dir_RpoA"/>
</dbReference>
<dbReference type="InterPro" id="IPR011260">
    <property type="entry name" value="RNAP_asu_C"/>
</dbReference>
<evidence type="ECO:0000256" key="4">
    <source>
        <dbReference type="ARBA" id="ARBA00022478"/>
    </source>
</evidence>
<protein>
    <recommendedName>
        <fullName evidence="3 11">DNA-directed RNA polymerase subunit alpha</fullName>
        <shortName evidence="11">RNAP subunit alpha</shortName>
        <ecNumber evidence="2 11">2.7.7.6</ecNumber>
    </recommendedName>
    <alternativeName>
        <fullName evidence="9 11">RNA polymerase subunit alpha</fullName>
    </alternativeName>
    <alternativeName>
        <fullName evidence="8 11">Transcriptase subunit alpha</fullName>
    </alternativeName>
</protein>
<comment type="subunit">
    <text evidence="11">Homodimer. The RNAP catalytic core consists of 2 alpha, 1 beta, 1 beta' and 1 omega subunit. When a sigma factor is associated with the core the holoenzyme is formed, which can initiate transcription.</text>
</comment>
<dbReference type="Pfam" id="PF01193">
    <property type="entry name" value="RNA_pol_L"/>
    <property type="match status" value="1"/>
</dbReference>
<dbReference type="GO" id="GO:0003899">
    <property type="term" value="F:DNA-directed RNA polymerase activity"/>
    <property type="evidence" value="ECO:0007669"/>
    <property type="project" value="UniProtKB-UniRule"/>
</dbReference>
<dbReference type="Proteomes" id="UP000184322">
    <property type="component" value="Chromosome"/>
</dbReference>
<keyword evidence="14" id="KW-1185">Reference proteome</keyword>
<gene>
    <name evidence="11" type="primary">rpoA</name>
    <name evidence="13" type="ORF">BLA55_01945</name>
</gene>
<feature type="region of interest" description="Alpha C-terminal domain (alpha-CTD)" evidence="11">
    <location>
        <begin position="265"/>
        <end position="333"/>
    </location>
</feature>
<keyword evidence="6 11" id="KW-0548">Nucleotidyltransferase</keyword>
<dbReference type="Pfam" id="PF03118">
    <property type="entry name" value="RNA_pol_A_CTD"/>
    <property type="match status" value="1"/>
</dbReference>
<dbReference type="HAMAP" id="MF_00059">
    <property type="entry name" value="RNApol_bact_RpoA"/>
    <property type="match status" value="1"/>
</dbReference>
<dbReference type="InterPro" id="IPR011262">
    <property type="entry name" value="DNA-dir_RNA_pol_insert"/>
</dbReference>
<feature type="domain" description="DNA-directed RNA polymerase RpoA/D/Rpb3-type" evidence="12">
    <location>
        <begin position="22"/>
        <end position="247"/>
    </location>
</feature>
<comment type="function">
    <text evidence="11">DNA-dependent RNA polymerase catalyzes the transcription of DNA into RNA using the four ribonucleoside triphosphates as substrates.</text>
</comment>
<dbReference type="STRING" id="48003.BLA55_01945"/>
<evidence type="ECO:0000313" key="13">
    <source>
        <dbReference type="EMBL" id="APJ38429.1"/>
    </source>
</evidence>
<evidence type="ECO:0000256" key="7">
    <source>
        <dbReference type="ARBA" id="ARBA00023163"/>
    </source>
</evidence>
<evidence type="ECO:0000256" key="6">
    <source>
        <dbReference type="ARBA" id="ARBA00022695"/>
    </source>
</evidence>
<dbReference type="CDD" id="cd06928">
    <property type="entry name" value="RNAP_alpha_NTD"/>
    <property type="match status" value="1"/>
</dbReference>
<dbReference type="Pfam" id="PF01000">
    <property type="entry name" value="RNA_pol_A_bac"/>
    <property type="match status" value="1"/>
</dbReference>
<dbReference type="RefSeq" id="WP_073372432.1">
    <property type="nucleotide sequence ID" value="NZ_CP017813.1"/>
</dbReference>